<feature type="region of interest" description="Disordered" evidence="1">
    <location>
        <begin position="1"/>
        <end position="23"/>
    </location>
</feature>
<dbReference type="AlphaFoldDB" id="A0A0A9CAQ7"/>
<evidence type="ECO:0000313" key="2">
    <source>
        <dbReference type="EMBL" id="JAD73409.1"/>
    </source>
</evidence>
<dbReference type="EMBL" id="GBRH01224486">
    <property type="protein sequence ID" value="JAD73409.1"/>
    <property type="molecule type" value="Transcribed_RNA"/>
</dbReference>
<accession>A0A0A9CAQ7</accession>
<proteinExistence type="predicted"/>
<feature type="compositionally biased region" description="Basic residues" evidence="1">
    <location>
        <begin position="1"/>
        <end position="10"/>
    </location>
</feature>
<protein>
    <submittedName>
        <fullName evidence="2">Uncharacterized protein</fullName>
    </submittedName>
</protein>
<name>A0A0A9CAQ7_ARUDO</name>
<evidence type="ECO:0000256" key="1">
    <source>
        <dbReference type="SAM" id="MobiDB-lite"/>
    </source>
</evidence>
<organism evidence="2">
    <name type="scientific">Arundo donax</name>
    <name type="common">Giant reed</name>
    <name type="synonym">Donax arundinaceus</name>
    <dbReference type="NCBI Taxonomy" id="35708"/>
    <lineage>
        <taxon>Eukaryota</taxon>
        <taxon>Viridiplantae</taxon>
        <taxon>Streptophyta</taxon>
        <taxon>Embryophyta</taxon>
        <taxon>Tracheophyta</taxon>
        <taxon>Spermatophyta</taxon>
        <taxon>Magnoliopsida</taxon>
        <taxon>Liliopsida</taxon>
        <taxon>Poales</taxon>
        <taxon>Poaceae</taxon>
        <taxon>PACMAD clade</taxon>
        <taxon>Arundinoideae</taxon>
        <taxon>Arundineae</taxon>
        <taxon>Arundo</taxon>
    </lineage>
</organism>
<reference evidence="2" key="2">
    <citation type="journal article" date="2015" name="Data Brief">
        <title>Shoot transcriptome of the giant reed, Arundo donax.</title>
        <authorList>
            <person name="Barrero R.A."/>
            <person name="Guerrero F.D."/>
            <person name="Moolhuijzen P."/>
            <person name="Goolsby J.A."/>
            <person name="Tidwell J."/>
            <person name="Bellgard S.E."/>
            <person name="Bellgard M.I."/>
        </authorList>
    </citation>
    <scope>NUCLEOTIDE SEQUENCE</scope>
    <source>
        <tissue evidence="2">Shoot tissue taken approximately 20 cm above the soil surface</tissue>
    </source>
</reference>
<sequence>MARISRKTKTTRLSESQDNHHRC</sequence>
<reference evidence="2" key="1">
    <citation type="submission" date="2014-09" db="EMBL/GenBank/DDBJ databases">
        <authorList>
            <person name="Magalhaes I.L.F."/>
            <person name="Oliveira U."/>
            <person name="Santos F.R."/>
            <person name="Vidigal T.H.D.A."/>
            <person name="Brescovit A.D."/>
            <person name="Santos A.J."/>
        </authorList>
    </citation>
    <scope>NUCLEOTIDE SEQUENCE</scope>
    <source>
        <tissue evidence="2">Shoot tissue taken approximately 20 cm above the soil surface</tissue>
    </source>
</reference>